<keyword evidence="15" id="KW-1185">Reference proteome</keyword>
<evidence type="ECO:0000256" key="9">
    <source>
        <dbReference type="ARBA" id="ARBA00023136"/>
    </source>
</evidence>
<evidence type="ECO:0000256" key="2">
    <source>
        <dbReference type="ARBA" id="ARBA00004141"/>
    </source>
</evidence>
<gene>
    <name evidence="12" type="primary">ctaA</name>
    <name evidence="14" type="ORF">LNKW23_39480</name>
</gene>
<keyword evidence="6 12" id="KW-0560">Oxidoreductase</keyword>
<dbReference type="EMBL" id="BSYI01000042">
    <property type="protein sequence ID" value="GMG84732.1"/>
    <property type="molecule type" value="Genomic_DNA"/>
</dbReference>
<keyword evidence="3 12" id="KW-0812">Transmembrane</keyword>
<dbReference type="Pfam" id="PF02628">
    <property type="entry name" value="COX15-CtaA"/>
    <property type="match status" value="1"/>
</dbReference>
<evidence type="ECO:0000256" key="3">
    <source>
        <dbReference type="ARBA" id="ARBA00022692"/>
    </source>
</evidence>
<keyword evidence="5 12" id="KW-1133">Transmembrane helix</keyword>
<comment type="subcellular location">
    <subcellularLocation>
        <location evidence="12">Cell membrane</location>
        <topology evidence="12">Multi-pass membrane protein</topology>
    </subcellularLocation>
    <subcellularLocation>
        <location evidence="2">Membrane</location>
        <topology evidence="2">Multi-pass membrane protein</topology>
    </subcellularLocation>
</comment>
<evidence type="ECO:0000256" key="11">
    <source>
        <dbReference type="ARBA" id="ARBA00048044"/>
    </source>
</evidence>
<keyword evidence="8 12" id="KW-0350">Heme biosynthesis</keyword>
<dbReference type="HAMAP" id="MF_01665">
    <property type="entry name" value="HemeA_synth_type2"/>
    <property type="match status" value="1"/>
</dbReference>
<feature type="region of interest" description="Disordered" evidence="13">
    <location>
        <begin position="1"/>
        <end position="30"/>
    </location>
</feature>
<organism evidence="14 15">
    <name type="scientific">Paralimibaculum aggregatum</name>
    <dbReference type="NCBI Taxonomy" id="3036245"/>
    <lineage>
        <taxon>Bacteria</taxon>
        <taxon>Pseudomonadati</taxon>
        <taxon>Pseudomonadota</taxon>
        <taxon>Alphaproteobacteria</taxon>
        <taxon>Rhodobacterales</taxon>
        <taxon>Paracoccaceae</taxon>
        <taxon>Paralimibaculum</taxon>
    </lineage>
</organism>
<feature type="binding site" description="axial binding residue" evidence="12">
    <location>
        <position position="349"/>
    </location>
    <ligand>
        <name>heme</name>
        <dbReference type="ChEBI" id="CHEBI:30413"/>
    </ligand>
    <ligandPart>
        <name>Fe</name>
        <dbReference type="ChEBI" id="CHEBI:18248"/>
    </ligandPart>
</feature>
<comment type="caution">
    <text evidence="14">The sequence shown here is derived from an EMBL/GenBank/DDBJ whole genome shotgun (WGS) entry which is preliminary data.</text>
</comment>
<evidence type="ECO:0000256" key="10">
    <source>
        <dbReference type="ARBA" id="ARBA00044501"/>
    </source>
</evidence>
<keyword evidence="12" id="KW-1003">Cell membrane</keyword>
<evidence type="ECO:0000313" key="14">
    <source>
        <dbReference type="EMBL" id="GMG84732.1"/>
    </source>
</evidence>
<dbReference type="PANTHER" id="PTHR23289:SF2">
    <property type="entry name" value="CYTOCHROME C OXIDASE ASSEMBLY PROTEIN COX15 HOMOLOG"/>
    <property type="match status" value="1"/>
</dbReference>
<dbReference type="PANTHER" id="PTHR23289">
    <property type="entry name" value="CYTOCHROME C OXIDASE ASSEMBLY PROTEIN COX15"/>
    <property type="match status" value="1"/>
</dbReference>
<evidence type="ECO:0000313" key="15">
    <source>
        <dbReference type="Proteomes" id="UP001239909"/>
    </source>
</evidence>
<feature type="transmembrane region" description="Helical" evidence="12">
    <location>
        <begin position="182"/>
        <end position="202"/>
    </location>
</feature>
<keyword evidence="7 12" id="KW-0408">Iron</keyword>
<comment type="cofactor">
    <cofactor evidence="1 12">
        <name>heme b</name>
        <dbReference type="ChEBI" id="CHEBI:60344"/>
    </cofactor>
</comment>
<sequence length="377" mass="41018">MSKRAIFEETAGQPDGESAPAGGRTPPRQAPEARGAIALWLWALAALVAVMVLVGGLTRLTDSGLSITEWDPVMGAVPPLSAADWEAAFGAYRETAEFQQQNHWMTLEQFRPIYWWEWGHRQLGRVIGLVWAAGFLWFLARRAIPKGWTGRLLLPGALGGLQGAVGWWMVASGLDRLDVASYRLATHLGLAFVIFMLLIWYAQRVRLAPVALLQARRARPAGLGGWTGLLAAALLLQILVGALVAGIDAGRGFVDWPLMQGRFFPEGALALEPWWRNLFESPGLVQFVHRMLGYAVLALTLAVAWRLGRAGLVALKARAQWLAAAMAAQVVIGIVTVMHASPLEIAIFHQAGALVAVFLLMRARFAALYPAAQRLTA</sequence>
<feature type="transmembrane region" description="Helical" evidence="12">
    <location>
        <begin position="122"/>
        <end position="140"/>
    </location>
</feature>
<evidence type="ECO:0000256" key="12">
    <source>
        <dbReference type="HAMAP-Rule" id="MF_01665"/>
    </source>
</evidence>
<evidence type="ECO:0000256" key="8">
    <source>
        <dbReference type="ARBA" id="ARBA00023133"/>
    </source>
</evidence>
<evidence type="ECO:0000256" key="7">
    <source>
        <dbReference type="ARBA" id="ARBA00023004"/>
    </source>
</evidence>
<evidence type="ECO:0000256" key="13">
    <source>
        <dbReference type="SAM" id="MobiDB-lite"/>
    </source>
</evidence>
<feature type="transmembrane region" description="Helical" evidence="12">
    <location>
        <begin position="319"/>
        <end position="340"/>
    </location>
</feature>
<keyword evidence="9 12" id="KW-0472">Membrane</keyword>
<evidence type="ECO:0000256" key="6">
    <source>
        <dbReference type="ARBA" id="ARBA00023002"/>
    </source>
</evidence>
<feature type="binding site" description="axial binding residue" evidence="12">
    <location>
        <position position="289"/>
    </location>
    <ligand>
        <name>heme</name>
        <dbReference type="ChEBI" id="CHEBI:30413"/>
    </ligand>
    <ligandPart>
        <name>Fe</name>
        <dbReference type="ChEBI" id="CHEBI:18248"/>
    </ligandPart>
</feature>
<feature type="transmembrane region" description="Helical" evidence="12">
    <location>
        <begin position="37"/>
        <end position="57"/>
    </location>
</feature>
<dbReference type="EC" id="1.17.99.9" evidence="12"/>
<comment type="catalytic activity">
    <reaction evidence="11">
        <text>Fe(II)-heme o + 2 A + H2O = Fe(II)-heme a + 2 AH2</text>
        <dbReference type="Rhea" id="RHEA:63388"/>
        <dbReference type="ChEBI" id="CHEBI:13193"/>
        <dbReference type="ChEBI" id="CHEBI:15377"/>
        <dbReference type="ChEBI" id="CHEBI:17499"/>
        <dbReference type="ChEBI" id="CHEBI:60530"/>
        <dbReference type="ChEBI" id="CHEBI:61715"/>
        <dbReference type="EC" id="1.17.99.9"/>
    </reaction>
    <physiologicalReaction direction="left-to-right" evidence="11">
        <dbReference type="Rhea" id="RHEA:63389"/>
    </physiologicalReaction>
</comment>
<evidence type="ECO:0000256" key="1">
    <source>
        <dbReference type="ARBA" id="ARBA00001970"/>
    </source>
</evidence>
<feature type="transmembrane region" description="Helical" evidence="12">
    <location>
        <begin position="223"/>
        <end position="247"/>
    </location>
</feature>
<comment type="subunit">
    <text evidence="12">Interacts with CtaB.</text>
</comment>
<feature type="transmembrane region" description="Helical" evidence="12">
    <location>
        <begin position="346"/>
        <end position="365"/>
    </location>
</feature>
<accession>A0ABQ6LP22</accession>
<evidence type="ECO:0000256" key="5">
    <source>
        <dbReference type="ARBA" id="ARBA00022989"/>
    </source>
</evidence>
<comment type="similarity">
    <text evidence="12">Belongs to the COX15/CtaA family. Type 2 subfamily.</text>
</comment>
<dbReference type="Proteomes" id="UP001239909">
    <property type="component" value="Unassembled WGS sequence"/>
</dbReference>
<name>A0ABQ6LP22_9RHOB</name>
<dbReference type="InterPro" id="IPR023754">
    <property type="entry name" value="HemeA_Synthase_type2"/>
</dbReference>
<comment type="function">
    <text evidence="12">Catalyzes the conversion of heme O to heme A by two successive hydroxylations of the methyl group at C8. The first hydroxylation forms heme I, the second hydroxylation results in an unstable dihydroxymethyl group, which spontaneously dehydrates, resulting in the formyl group of heme A.</text>
</comment>
<feature type="transmembrane region" description="Helical" evidence="12">
    <location>
        <begin position="152"/>
        <end position="170"/>
    </location>
</feature>
<feature type="transmembrane region" description="Helical" evidence="12">
    <location>
        <begin position="287"/>
        <end position="307"/>
    </location>
</feature>
<keyword evidence="4 12" id="KW-0479">Metal-binding</keyword>
<protein>
    <recommendedName>
        <fullName evidence="12">Heme A synthase</fullName>
        <shortName evidence="12">HAS</shortName>
        <ecNumber evidence="12">1.17.99.9</ecNumber>
    </recommendedName>
    <alternativeName>
        <fullName evidence="12">Cytochrome aa3-controlling protein</fullName>
    </alternativeName>
</protein>
<dbReference type="RefSeq" id="WP_285673831.1">
    <property type="nucleotide sequence ID" value="NZ_BSYI01000042.1"/>
</dbReference>
<reference evidence="14 15" key="1">
    <citation type="submission" date="2023-04" db="EMBL/GenBank/DDBJ databases">
        <title>Marinoamorphus aggregata gen. nov., sp. Nov., isolate from tissue of brittle star Ophioplocus japonicus.</title>
        <authorList>
            <person name="Kawano K."/>
            <person name="Sawayama S."/>
            <person name="Nakagawa S."/>
        </authorList>
    </citation>
    <scope>NUCLEOTIDE SEQUENCE [LARGE SCALE GENOMIC DNA]</scope>
    <source>
        <strain evidence="14 15">NKW23</strain>
    </source>
</reference>
<dbReference type="InterPro" id="IPR003780">
    <property type="entry name" value="COX15/CtaA_fam"/>
</dbReference>
<proteinExistence type="inferred from homology"/>
<comment type="pathway">
    <text evidence="10 12">Porphyrin-containing compound metabolism; heme A biosynthesis; heme A from heme O: step 1/1.</text>
</comment>
<evidence type="ECO:0000256" key="4">
    <source>
        <dbReference type="ARBA" id="ARBA00022723"/>
    </source>
</evidence>